<dbReference type="Gene3D" id="1.10.260.40">
    <property type="entry name" value="lambda repressor-like DNA-binding domains"/>
    <property type="match status" value="1"/>
</dbReference>
<name>A0ABP7VCG9_9ACTN</name>
<dbReference type="Pfam" id="PF19054">
    <property type="entry name" value="DUF5753"/>
    <property type="match status" value="1"/>
</dbReference>
<dbReference type="EMBL" id="BAAAZG010000006">
    <property type="protein sequence ID" value="GAA4063998.1"/>
    <property type="molecule type" value="Genomic_DNA"/>
</dbReference>
<dbReference type="InterPro" id="IPR043917">
    <property type="entry name" value="DUF5753"/>
</dbReference>
<dbReference type="Pfam" id="PF13560">
    <property type="entry name" value="HTH_31"/>
    <property type="match status" value="1"/>
</dbReference>
<dbReference type="CDD" id="cd00093">
    <property type="entry name" value="HTH_XRE"/>
    <property type="match status" value="1"/>
</dbReference>
<keyword evidence="3" id="KW-1185">Reference proteome</keyword>
<dbReference type="SMART" id="SM00530">
    <property type="entry name" value="HTH_XRE"/>
    <property type="match status" value="1"/>
</dbReference>
<protein>
    <submittedName>
        <fullName evidence="2">Helix-turn-helix transcriptional regulator</fullName>
    </submittedName>
</protein>
<gene>
    <name evidence="2" type="ORF">GCM10022214_17140</name>
</gene>
<reference evidence="3" key="1">
    <citation type="journal article" date="2019" name="Int. J. Syst. Evol. Microbiol.">
        <title>The Global Catalogue of Microorganisms (GCM) 10K type strain sequencing project: providing services to taxonomists for standard genome sequencing and annotation.</title>
        <authorList>
            <consortium name="The Broad Institute Genomics Platform"/>
            <consortium name="The Broad Institute Genome Sequencing Center for Infectious Disease"/>
            <person name="Wu L."/>
            <person name="Ma J."/>
        </authorList>
    </citation>
    <scope>NUCLEOTIDE SEQUENCE [LARGE SCALE GENOMIC DNA]</scope>
    <source>
        <strain evidence="3">JCM 16702</strain>
    </source>
</reference>
<comment type="caution">
    <text evidence="2">The sequence shown here is derived from an EMBL/GenBank/DDBJ whole genome shotgun (WGS) entry which is preliminary data.</text>
</comment>
<sequence length="290" mass="31123">MLYHLSLDVLPNPVGAGVVERSVMGDERLREIGRELRWRRAAAGLTDVEIASRAGVPEPTVSRVETGRRVSDPEAVLRLFAVLDMEAGEAGRLAALVRDAYAETVPRRMEAGVSFRPGAAVDLGERATAVWGFGAFVVPGPLRTAEYVAQSALPIGGGGVDWAAVLADEGRRFTFVLAEAALRTRPGSGTCLTGQLAHLLAVAERPNVRLGVVPGSSDGWPRLPLHGFTVFGTLAVTVETFTRELTLTDAAEVRRYAEIFREYERAALFGDEAHRMLGRAARDSPGDHAA</sequence>
<feature type="domain" description="HTH cro/C1-type" evidence="1">
    <location>
        <begin position="36"/>
        <end position="90"/>
    </location>
</feature>
<evidence type="ECO:0000313" key="3">
    <source>
        <dbReference type="Proteomes" id="UP001500683"/>
    </source>
</evidence>
<evidence type="ECO:0000259" key="1">
    <source>
        <dbReference type="PROSITE" id="PS50943"/>
    </source>
</evidence>
<dbReference type="InterPro" id="IPR010982">
    <property type="entry name" value="Lambda_DNA-bd_dom_sf"/>
</dbReference>
<dbReference type="InterPro" id="IPR001387">
    <property type="entry name" value="Cro/C1-type_HTH"/>
</dbReference>
<proteinExistence type="predicted"/>
<dbReference type="PROSITE" id="PS50943">
    <property type="entry name" value="HTH_CROC1"/>
    <property type="match status" value="1"/>
</dbReference>
<accession>A0ABP7VCG9</accession>
<dbReference type="Proteomes" id="UP001500683">
    <property type="component" value="Unassembled WGS sequence"/>
</dbReference>
<organism evidence="2 3">
    <name type="scientific">Actinomadura miaoliensis</name>
    <dbReference type="NCBI Taxonomy" id="430685"/>
    <lineage>
        <taxon>Bacteria</taxon>
        <taxon>Bacillati</taxon>
        <taxon>Actinomycetota</taxon>
        <taxon>Actinomycetes</taxon>
        <taxon>Streptosporangiales</taxon>
        <taxon>Thermomonosporaceae</taxon>
        <taxon>Actinomadura</taxon>
    </lineage>
</organism>
<evidence type="ECO:0000313" key="2">
    <source>
        <dbReference type="EMBL" id="GAA4063998.1"/>
    </source>
</evidence>
<dbReference type="SUPFAM" id="SSF47413">
    <property type="entry name" value="lambda repressor-like DNA-binding domains"/>
    <property type="match status" value="1"/>
</dbReference>